<dbReference type="Gene3D" id="3.30.70.1150">
    <property type="entry name" value="ACT-like. Chain A, domain 2"/>
    <property type="match status" value="1"/>
</dbReference>
<dbReference type="UniPathway" id="UPA00047">
    <property type="reaction ID" value="UER00055"/>
</dbReference>
<dbReference type="InterPro" id="IPR045865">
    <property type="entry name" value="ACT-like_dom_sf"/>
</dbReference>
<evidence type="ECO:0000256" key="5">
    <source>
        <dbReference type="ARBA" id="ARBA00023304"/>
    </source>
</evidence>
<dbReference type="InterPro" id="IPR027271">
    <property type="entry name" value="Acetolactate_synth/TF_NikR_C"/>
</dbReference>
<evidence type="ECO:0000256" key="4">
    <source>
        <dbReference type="ARBA" id="ARBA00022605"/>
    </source>
</evidence>
<dbReference type="GO" id="GO:0009099">
    <property type="term" value="P:L-valine biosynthetic process"/>
    <property type="evidence" value="ECO:0007669"/>
    <property type="project" value="UniProtKB-UniPathway"/>
</dbReference>
<evidence type="ECO:0000313" key="8">
    <source>
        <dbReference type="EMBL" id="MPM36312.1"/>
    </source>
</evidence>
<accession>A0A644Z672</accession>
<comment type="caution">
    <text evidence="8">The sequence shown here is derived from an EMBL/GenBank/DDBJ whole genome shotgun (WGS) entry which is preliminary data.</text>
</comment>
<dbReference type="CDD" id="cd04878">
    <property type="entry name" value="ACT_AHAS"/>
    <property type="match status" value="1"/>
</dbReference>
<comment type="pathway">
    <text evidence="2">Amino-acid biosynthesis; L-valine biosynthesis; L-valine from pyruvate: step 1/4.</text>
</comment>
<dbReference type="PANTHER" id="PTHR30239">
    <property type="entry name" value="ACETOLACTATE SYNTHASE SMALL SUBUNIT"/>
    <property type="match status" value="1"/>
</dbReference>
<dbReference type="NCBIfam" id="NF008864">
    <property type="entry name" value="PRK11895.1"/>
    <property type="match status" value="1"/>
</dbReference>
<evidence type="ECO:0000259" key="7">
    <source>
        <dbReference type="PROSITE" id="PS51671"/>
    </source>
</evidence>
<name>A0A644Z672_9ZZZZ</name>
<keyword evidence="8" id="KW-0808">Transferase</keyword>
<dbReference type="InterPro" id="IPR002912">
    <property type="entry name" value="ACT_dom"/>
</dbReference>
<dbReference type="Pfam" id="PF10369">
    <property type="entry name" value="ALS_ss_C"/>
    <property type="match status" value="1"/>
</dbReference>
<keyword evidence="4" id="KW-0028">Amino-acid biosynthesis</keyword>
<dbReference type="GO" id="GO:1990610">
    <property type="term" value="F:acetolactate synthase regulator activity"/>
    <property type="evidence" value="ECO:0007669"/>
    <property type="project" value="InterPro"/>
</dbReference>
<dbReference type="EC" id="2.2.1.6" evidence="8"/>
<evidence type="ECO:0000256" key="2">
    <source>
        <dbReference type="ARBA" id="ARBA00005025"/>
    </source>
</evidence>
<comment type="similarity">
    <text evidence="3">Belongs to the acetolactate synthase small subunit family.</text>
</comment>
<comment type="pathway">
    <text evidence="1">Amino-acid biosynthesis; L-isoleucine biosynthesis; L-isoleucine from 2-oxobutanoate: step 1/4.</text>
</comment>
<gene>
    <name evidence="8" type="primary">ilvH_19</name>
    <name evidence="8" type="ORF">SDC9_82907</name>
</gene>
<dbReference type="InterPro" id="IPR019455">
    <property type="entry name" value="Acetolactate_synth_ssu_C"/>
</dbReference>
<dbReference type="AlphaFoldDB" id="A0A644Z672"/>
<dbReference type="PANTHER" id="PTHR30239:SF0">
    <property type="entry name" value="ACETOLACTATE SYNTHASE SMALL SUBUNIT 1, CHLOROPLASTIC"/>
    <property type="match status" value="1"/>
</dbReference>
<dbReference type="InterPro" id="IPR039557">
    <property type="entry name" value="AHAS_ACT"/>
</dbReference>
<dbReference type="UniPathway" id="UPA00049">
    <property type="reaction ID" value="UER00059"/>
</dbReference>
<feature type="coiled-coil region" evidence="6">
    <location>
        <begin position="66"/>
        <end position="93"/>
    </location>
</feature>
<keyword evidence="5" id="KW-0100">Branched-chain amino acid biosynthesis</keyword>
<dbReference type="GO" id="GO:0003984">
    <property type="term" value="F:acetolactate synthase activity"/>
    <property type="evidence" value="ECO:0007669"/>
    <property type="project" value="UniProtKB-EC"/>
</dbReference>
<dbReference type="PROSITE" id="PS51671">
    <property type="entry name" value="ACT"/>
    <property type="match status" value="1"/>
</dbReference>
<reference evidence="8" key="1">
    <citation type="submission" date="2019-08" db="EMBL/GenBank/DDBJ databases">
        <authorList>
            <person name="Kucharzyk K."/>
            <person name="Murdoch R.W."/>
            <person name="Higgins S."/>
            <person name="Loffler F."/>
        </authorList>
    </citation>
    <scope>NUCLEOTIDE SEQUENCE</scope>
</reference>
<evidence type="ECO:0000256" key="1">
    <source>
        <dbReference type="ARBA" id="ARBA00004974"/>
    </source>
</evidence>
<evidence type="ECO:0000256" key="3">
    <source>
        <dbReference type="ARBA" id="ARBA00006341"/>
    </source>
</evidence>
<evidence type="ECO:0000256" key="6">
    <source>
        <dbReference type="SAM" id="Coils"/>
    </source>
</evidence>
<dbReference type="FunFam" id="3.30.70.1150:FF:000001">
    <property type="entry name" value="Acetolactate synthase small subunit"/>
    <property type="match status" value="1"/>
</dbReference>
<organism evidence="8">
    <name type="scientific">bioreactor metagenome</name>
    <dbReference type="NCBI Taxonomy" id="1076179"/>
    <lineage>
        <taxon>unclassified sequences</taxon>
        <taxon>metagenomes</taxon>
        <taxon>ecological metagenomes</taxon>
    </lineage>
</organism>
<dbReference type="GO" id="GO:0009097">
    <property type="term" value="P:isoleucine biosynthetic process"/>
    <property type="evidence" value="ECO:0007669"/>
    <property type="project" value="UniProtKB-UniPathway"/>
</dbReference>
<dbReference type="InterPro" id="IPR004789">
    <property type="entry name" value="Acetalactate_synth_ssu"/>
</dbReference>
<proteinExistence type="inferred from homology"/>
<dbReference type="SUPFAM" id="SSF55021">
    <property type="entry name" value="ACT-like"/>
    <property type="match status" value="2"/>
</dbReference>
<keyword evidence="6" id="KW-0175">Coiled coil</keyword>
<dbReference type="NCBIfam" id="TIGR00119">
    <property type="entry name" value="acolac_sm"/>
    <property type="match status" value="1"/>
</dbReference>
<sequence>MVVFSHNFLIKGGKKLERHVLSVLVRNSSGVLTRVSGLFARRGFNIDSLTVGRTENTEISRMTIALMGNEDALEQFKKQLNKLEDVLRVHELKSEYSVYRELVLIKVQASAEKRGAINEVVKIFRSKIIDVAHNTVTIELTGDDSKINALIELMEDYGIVEIVRTGITALERGDKNITDYGEYFN</sequence>
<dbReference type="Pfam" id="PF22629">
    <property type="entry name" value="ACT_AHAS_ss"/>
    <property type="match status" value="1"/>
</dbReference>
<protein>
    <submittedName>
        <fullName evidence="8">Acetolactate synthase small subunit</fullName>
        <ecNumber evidence="8">2.2.1.6</ecNumber>
    </submittedName>
</protein>
<dbReference type="FunFam" id="3.30.70.260:FF:000001">
    <property type="entry name" value="Acetolactate synthase, small subunit"/>
    <property type="match status" value="1"/>
</dbReference>
<dbReference type="InterPro" id="IPR054480">
    <property type="entry name" value="AHAS_small-like_ACT"/>
</dbReference>
<dbReference type="EMBL" id="VSSQ01007566">
    <property type="protein sequence ID" value="MPM36312.1"/>
    <property type="molecule type" value="Genomic_DNA"/>
</dbReference>
<dbReference type="GO" id="GO:0005829">
    <property type="term" value="C:cytosol"/>
    <property type="evidence" value="ECO:0007669"/>
    <property type="project" value="TreeGrafter"/>
</dbReference>
<feature type="domain" description="ACT" evidence="7">
    <location>
        <begin position="20"/>
        <end position="94"/>
    </location>
</feature>
<dbReference type="Gene3D" id="3.30.70.260">
    <property type="match status" value="1"/>
</dbReference>